<accession>A0A2H9U2Q6</accession>
<evidence type="ECO:0000256" key="1">
    <source>
        <dbReference type="SAM" id="SignalP"/>
    </source>
</evidence>
<dbReference type="Proteomes" id="UP000235861">
    <property type="component" value="Unassembled WGS sequence"/>
</dbReference>
<gene>
    <name evidence="2" type="ORF">CUC53_13170</name>
</gene>
<name>A0A2H9U2Q6_9GAMM</name>
<dbReference type="AlphaFoldDB" id="A0A2H9U2Q6"/>
<dbReference type="EMBL" id="PGGC01000117">
    <property type="protein sequence ID" value="PJG58332.1"/>
    <property type="molecule type" value="Genomic_DNA"/>
</dbReference>
<comment type="caution">
    <text evidence="2">The sequence shown here is derived from an EMBL/GenBank/DDBJ whole genome shotgun (WGS) entry which is preliminary data.</text>
</comment>
<dbReference type="PROSITE" id="PS51257">
    <property type="entry name" value="PROKAR_LIPOPROTEIN"/>
    <property type="match status" value="1"/>
</dbReference>
<keyword evidence="3" id="KW-1185">Reference proteome</keyword>
<sequence length="223" mass="24766">MSKFFIKKWLPLAISLSLLSACNTHDEQNNSAIENGNEIKVLFPTDTIISEYRSYRIAIANDASILPMVGTMHTDKNNNKIIFLQDGNDGDVNIITERAGIFSSLKNSNAPITISLIEPLEEHHELNIGDYLTKINASKIFNFAVDKNDSVTALEDCGLQGRVEDAIFHGVNKLNVTSANCDGNEIDGDLYLVHDSTSKPAAYRLFVAHQDRNIESSYIFQKS</sequence>
<evidence type="ECO:0000313" key="3">
    <source>
        <dbReference type="Proteomes" id="UP000235861"/>
    </source>
</evidence>
<dbReference type="RefSeq" id="WP_100294582.1">
    <property type="nucleotide sequence ID" value="NZ_PGGC01000117.1"/>
</dbReference>
<protein>
    <submittedName>
        <fullName evidence="2">Uncharacterized protein</fullName>
    </submittedName>
</protein>
<evidence type="ECO:0000313" key="2">
    <source>
        <dbReference type="EMBL" id="PJG58332.1"/>
    </source>
</evidence>
<reference evidence="2 3" key="1">
    <citation type="submission" date="2017-11" db="EMBL/GenBank/DDBJ databases">
        <title>Draft genome sequence of environmental isolate Aeromonas cavernicola sp. nov. MDC 2508.</title>
        <authorList>
            <person name="Colston S.M."/>
            <person name="Navarro A."/>
            <person name="Martinez-Murcia A.J."/>
            <person name="Graf J."/>
        </authorList>
    </citation>
    <scope>NUCLEOTIDE SEQUENCE [LARGE SCALE GENOMIC DNA]</scope>
    <source>
        <strain evidence="2 3">MDC 2508</strain>
    </source>
</reference>
<organism evidence="2 3">
    <name type="scientific">Aeromonas cavernicola</name>
    <dbReference type="NCBI Taxonomy" id="1006623"/>
    <lineage>
        <taxon>Bacteria</taxon>
        <taxon>Pseudomonadati</taxon>
        <taxon>Pseudomonadota</taxon>
        <taxon>Gammaproteobacteria</taxon>
        <taxon>Aeromonadales</taxon>
        <taxon>Aeromonadaceae</taxon>
        <taxon>Aeromonas</taxon>
    </lineage>
</organism>
<feature type="signal peptide" evidence="1">
    <location>
        <begin position="1"/>
        <end position="26"/>
    </location>
</feature>
<keyword evidence="1" id="KW-0732">Signal</keyword>
<feature type="chain" id="PRO_5014167897" evidence="1">
    <location>
        <begin position="27"/>
        <end position="223"/>
    </location>
</feature>
<proteinExistence type="predicted"/>